<protein>
    <submittedName>
        <fullName evidence="1">Uncharacterized protein</fullName>
    </submittedName>
</protein>
<dbReference type="AlphaFoldDB" id="A0A833GYF9"/>
<dbReference type="GO" id="GO:0003676">
    <property type="term" value="F:nucleic acid binding"/>
    <property type="evidence" value="ECO:0007669"/>
    <property type="project" value="InterPro"/>
</dbReference>
<organism evidence="1 2">
    <name type="scientific">Leptonema illini</name>
    <dbReference type="NCBI Taxonomy" id="183"/>
    <lineage>
        <taxon>Bacteria</taxon>
        <taxon>Pseudomonadati</taxon>
        <taxon>Spirochaetota</taxon>
        <taxon>Spirochaetia</taxon>
        <taxon>Leptospirales</taxon>
        <taxon>Leptospiraceae</taxon>
        <taxon>Leptonema</taxon>
    </lineage>
</organism>
<accession>A0A833GYF9</accession>
<sequence>MKRTQEQSIEDILEAHPYLIDQRFPGARVLRQPVIAGHRPDLMIEYRKRWSIVELKRDPLNEQHILQIKKYLDIGQSDYRLARTHYLITKKPRKELPKHQIRHGGFIIVLAFLGQEIPLELSYDRQLRIYRSVSSANPDGDYLKIIL</sequence>
<comment type="caution">
    <text evidence="1">The sequence shown here is derived from an EMBL/GenBank/DDBJ whole genome shotgun (WGS) entry which is preliminary data.</text>
</comment>
<evidence type="ECO:0000313" key="2">
    <source>
        <dbReference type="Proteomes" id="UP000460298"/>
    </source>
</evidence>
<reference evidence="1 2" key="1">
    <citation type="submission" date="2019-10" db="EMBL/GenBank/DDBJ databases">
        <title>Extracellular Electron Transfer in a Candidatus Methanoperedens spp. Enrichment Culture.</title>
        <authorList>
            <person name="Berger S."/>
            <person name="Rangel Shaw D."/>
            <person name="Berben T."/>
            <person name="In 'T Zandt M."/>
            <person name="Frank J."/>
            <person name="Reimann J."/>
            <person name="Jetten M.S.M."/>
            <person name="Welte C.U."/>
        </authorList>
    </citation>
    <scope>NUCLEOTIDE SEQUENCE [LARGE SCALE GENOMIC DNA]</scope>
    <source>
        <strain evidence="1">SB12</strain>
    </source>
</reference>
<proteinExistence type="predicted"/>
<dbReference type="InterPro" id="IPR011856">
    <property type="entry name" value="tRNA_endonuc-like_dom_sf"/>
</dbReference>
<dbReference type="Proteomes" id="UP000460298">
    <property type="component" value="Unassembled WGS sequence"/>
</dbReference>
<name>A0A833GYF9_9LEPT</name>
<dbReference type="Gene3D" id="3.40.1350.10">
    <property type="match status" value="1"/>
</dbReference>
<dbReference type="EMBL" id="WBUI01000024">
    <property type="protein sequence ID" value="KAB2929964.1"/>
    <property type="molecule type" value="Genomic_DNA"/>
</dbReference>
<evidence type="ECO:0000313" key="1">
    <source>
        <dbReference type="EMBL" id="KAB2929964.1"/>
    </source>
</evidence>
<gene>
    <name evidence="1" type="ORF">F9K24_18195</name>
</gene>